<dbReference type="InterPro" id="IPR009061">
    <property type="entry name" value="DNA-bd_dom_put_sf"/>
</dbReference>
<dbReference type="InterPro" id="IPR047057">
    <property type="entry name" value="MerR_fam"/>
</dbReference>
<organism evidence="3 4">
    <name type="scientific">Saxibacter everestensis</name>
    <dbReference type="NCBI Taxonomy" id="2909229"/>
    <lineage>
        <taxon>Bacteria</taxon>
        <taxon>Bacillati</taxon>
        <taxon>Actinomycetota</taxon>
        <taxon>Actinomycetes</taxon>
        <taxon>Micrococcales</taxon>
        <taxon>Brevibacteriaceae</taxon>
        <taxon>Saxibacter</taxon>
    </lineage>
</organism>
<protein>
    <submittedName>
        <fullName evidence="3">MerR family transcriptional regulator</fullName>
    </submittedName>
</protein>
<dbReference type="CDD" id="cd01109">
    <property type="entry name" value="HTH_YyaN"/>
    <property type="match status" value="1"/>
</dbReference>
<reference evidence="3 4" key="1">
    <citation type="submission" date="2023-05" db="EMBL/GenBank/DDBJ databases">
        <title>Lithophilousrod everest ZFBP1038 complete genpme.</title>
        <authorList>
            <person name="Tian M."/>
        </authorList>
    </citation>
    <scope>NUCLEOTIDE SEQUENCE [LARGE SCALE GENOMIC DNA]</scope>
    <source>
        <strain evidence="3 4">ZFBP1038</strain>
    </source>
</reference>
<dbReference type="InterPro" id="IPR000551">
    <property type="entry name" value="MerR-type_HTH_dom"/>
</dbReference>
<dbReference type="SMART" id="SM00422">
    <property type="entry name" value="HTH_MERR"/>
    <property type="match status" value="1"/>
</dbReference>
<evidence type="ECO:0000313" key="4">
    <source>
        <dbReference type="Proteomes" id="UP001209083"/>
    </source>
</evidence>
<dbReference type="RefSeq" id="WP_349637318.1">
    <property type="nucleotide sequence ID" value="NZ_CP090958.1"/>
</dbReference>
<sequence>MNADRIRPVGQVAAELGISAETLRYYERHRVLPAPSRDAAGRRVYRDSDVHLIEVLLHLRDTGMPLATIAEFTRHVARDPDGVPERLALLRQHRAHVLKQLEQLSQSLAVIDQKITDYGRRARNSGLADPIDRP</sequence>
<evidence type="ECO:0000256" key="1">
    <source>
        <dbReference type="ARBA" id="ARBA00023125"/>
    </source>
</evidence>
<dbReference type="EMBL" id="CP090958">
    <property type="protein sequence ID" value="WGW10537.1"/>
    <property type="molecule type" value="Genomic_DNA"/>
</dbReference>
<dbReference type="PROSITE" id="PS50937">
    <property type="entry name" value="HTH_MERR_2"/>
    <property type="match status" value="1"/>
</dbReference>
<dbReference type="SUPFAM" id="SSF46955">
    <property type="entry name" value="Putative DNA-binding domain"/>
    <property type="match status" value="1"/>
</dbReference>
<dbReference type="PANTHER" id="PTHR30204">
    <property type="entry name" value="REDOX-CYCLING DRUG-SENSING TRANSCRIPTIONAL ACTIVATOR SOXR"/>
    <property type="match status" value="1"/>
</dbReference>
<evidence type="ECO:0000259" key="2">
    <source>
        <dbReference type="PROSITE" id="PS50937"/>
    </source>
</evidence>
<evidence type="ECO:0000313" key="3">
    <source>
        <dbReference type="EMBL" id="WGW10537.1"/>
    </source>
</evidence>
<gene>
    <name evidence="3" type="ORF">LWF01_10335</name>
</gene>
<feature type="domain" description="HTH merR-type" evidence="2">
    <location>
        <begin position="9"/>
        <end position="75"/>
    </location>
</feature>
<dbReference type="Pfam" id="PF13411">
    <property type="entry name" value="MerR_1"/>
    <property type="match status" value="1"/>
</dbReference>
<dbReference type="PANTHER" id="PTHR30204:SF98">
    <property type="entry name" value="HTH-TYPE TRANSCRIPTIONAL REGULATOR ADHR"/>
    <property type="match status" value="1"/>
</dbReference>
<name>A0ABY8QNJ6_9MICO</name>
<proteinExistence type="predicted"/>
<keyword evidence="4" id="KW-1185">Reference proteome</keyword>
<keyword evidence="1" id="KW-0238">DNA-binding</keyword>
<dbReference type="Gene3D" id="1.10.1660.10">
    <property type="match status" value="1"/>
</dbReference>
<accession>A0ABY8QNJ6</accession>
<dbReference type="Proteomes" id="UP001209083">
    <property type="component" value="Chromosome"/>
</dbReference>